<proteinExistence type="predicted"/>
<feature type="chain" id="PRO_5015612744" evidence="1">
    <location>
        <begin position="25"/>
        <end position="65"/>
    </location>
</feature>
<keyword evidence="3" id="KW-1185">Reference proteome</keyword>
<dbReference type="Proteomes" id="UP000244168">
    <property type="component" value="Unassembled WGS sequence"/>
</dbReference>
<feature type="signal peptide" evidence="1">
    <location>
        <begin position="1"/>
        <end position="24"/>
    </location>
</feature>
<evidence type="ECO:0000313" key="2">
    <source>
        <dbReference type="EMBL" id="PTQ98112.1"/>
    </source>
</evidence>
<dbReference type="EMBL" id="QAOQ01000003">
    <property type="protein sequence ID" value="PTQ98112.1"/>
    <property type="molecule type" value="Genomic_DNA"/>
</dbReference>
<sequence length="65" mass="7247">MNILKKPLIPALILALGLQSIAKAQSPRSVLDLTNNNWSIWLDTAAKWQNDRLYAPPQLTSASYL</sequence>
<accession>A0A2T5JB67</accession>
<dbReference type="AlphaFoldDB" id="A0A2T5JB67"/>
<evidence type="ECO:0000313" key="3">
    <source>
        <dbReference type="Proteomes" id="UP000244168"/>
    </source>
</evidence>
<evidence type="ECO:0000256" key="1">
    <source>
        <dbReference type="SAM" id="SignalP"/>
    </source>
</evidence>
<gene>
    <name evidence="2" type="ORF">C8P68_103272</name>
</gene>
<keyword evidence="1" id="KW-0732">Signal</keyword>
<organism evidence="2 3">
    <name type="scientific">Mucilaginibacter yixingensis</name>
    <dbReference type="NCBI Taxonomy" id="1295612"/>
    <lineage>
        <taxon>Bacteria</taxon>
        <taxon>Pseudomonadati</taxon>
        <taxon>Bacteroidota</taxon>
        <taxon>Sphingobacteriia</taxon>
        <taxon>Sphingobacteriales</taxon>
        <taxon>Sphingobacteriaceae</taxon>
        <taxon>Mucilaginibacter</taxon>
    </lineage>
</organism>
<name>A0A2T5JB67_9SPHI</name>
<comment type="caution">
    <text evidence="2">The sequence shown here is derived from an EMBL/GenBank/DDBJ whole genome shotgun (WGS) entry which is preliminary data.</text>
</comment>
<protein>
    <submittedName>
        <fullName evidence="2">Uncharacterized protein</fullName>
    </submittedName>
</protein>
<reference evidence="2 3" key="1">
    <citation type="submission" date="2018-04" db="EMBL/GenBank/DDBJ databases">
        <title>Genomic Encyclopedia of Archaeal and Bacterial Type Strains, Phase II (KMG-II): from individual species to whole genera.</title>
        <authorList>
            <person name="Goeker M."/>
        </authorList>
    </citation>
    <scope>NUCLEOTIDE SEQUENCE [LARGE SCALE GENOMIC DNA]</scope>
    <source>
        <strain evidence="2 3">DSM 26809</strain>
    </source>
</reference>